<sequence>MAGMPHTTVPSSIPIVLRTIRSATVPRKVTGQFLEANGLPEGEGIHMVGLLRALGFIDGAGRPTIIWSRYRRPDQSAVVLATAVRSAYAPLFQRFNDAYDQPAEALARVIRRHTEYAEHHIARTAECFLVLCEHSDFTVTVLVPTQQQPSGTIKLTARERLTAMRRLTAAHSEALECLSHELHRPAHVSVWNAFAATALTILAADEFGAVRAVRPSWKGTTVEDLSMHTSGELLLEMLSQLGLVDLAEVDDLGILLQRRDDCAHPTFYTPTSEETVVYVAEVVAAALALIGRALDTQDTQDT</sequence>
<dbReference type="RefSeq" id="WP_153652608.1">
    <property type="nucleotide sequence ID" value="NZ_CP045737.1"/>
</dbReference>
<dbReference type="AlphaFoldDB" id="A0A5Q2MMZ8"/>
<dbReference type="KEGG" id="aef:GEV26_08165"/>
<keyword evidence="2" id="KW-1185">Reference proteome</keyword>
<reference evidence="1 2" key="1">
    <citation type="submission" date="2019-11" db="EMBL/GenBank/DDBJ databases">
        <authorList>
            <person name="Li J."/>
        </authorList>
    </citation>
    <scope>NUCLEOTIDE SEQUENCE [LARGE SCALE GENOMIC DNA]</scope>
    <source>
        <strain evidence="1 2">MF47</strain>
    </source>
</reference>
<name>A0A5Q2MMZ8_9ACTN</name>
<proteinExistence type="predicted"/>
<gene>
    <name evidence="1" type="ORF">GEV26_08165</name>
</gene>
<evidence type="ECO:0000313" key="1">
    <source>
        <dbReference type="EMBL" id="QGG41340.1"/>
    </source>
</evidence>
<accession>A0A5Q2MMZ8</accession>
<dbReference type="Pfam" id="PF17278">
    <property type="entry name" value="DUF5343"/>
    <property type="match status" value="1"/>
</dbReference>
<protein>
    <submittedName>
        <fullName evidence="1">Uncharacterized protein</fullName>
    </submittedName>
</protein>
<dbReference type="Proteomes" id="UP000392064">
    <property type="component" value="Chromosome"/>
</dbReference>
<organism evidence="1 2">
    <name type="scientific">Aeromicrobium yanjiei</name>
    <dbReference type="NCBI Taxonomy" id="2662028"/>
    <lineage>
        <taxon>Bacteria</taxon>
        <taxon>Bacillati</taxon>
        <taxon>Actinomycetota</taxon>
        <taxon>Actinomycetes</taxon>
        <taxon>Propionibacteriales</taxon>
        <taxon>Nocardioidaceae</taxon>
        <taxon>Aeromicrobium</taxon>
    </lineage>
</organism>
<dbReference type="EMBL" id="CP045737">
    <property type="protein sequence ID" value="QGG41340.1"/>
    <property type="molecule type" value="Genomic_DNA"/>
</dbReference>
<evidence type="ECO:0000313" key="2">
    <source>
        <dbReference type="Proteomes" id="UP000392064"/>
    </source>
</evidence>
<dbReference type="InterPro" id="IPR035235">
    <property type="entry name" value="DUF5343"/>
</dbReference>